<dbReference type="PROSITE" id="PS50294">
    <property type="entry name" value="WD_REPEATS_REGION"/>
    <property type="match status" value="1"/>
</dbReference>
<keyword evidence="2 4" id="KW-0853">WD repeat</keyword>
<dbReference type="InterPro" id="IPR036322">
    <property type="entry name" value="WD40_repeat_dom_sf"/>
</dbReference>
<dbReference type="SMART" id="SM00320">
    <property type="entry name" value="WD40"/>
    <property type="match status" value="6"/>
</dbReference>
<dbReference type="PANTHER" id="PTHR19849:SF0">
    <property type="entry name" value="PHOSPHOLIPASE A-2-ACTIVATING PROTEIN"/>
    <property type="match status" value="1"/>
</dbReference>
<evidence type="ECO:0000256" key="3">
    <source>
        <dbReference type="ARBA" id="ARBA00022737"/>
    </source>
</evidence>
<evidence type="ECO:0000313" key="5">
    <source>
        <dbReference type="EMBL" id="CBK20906.2"/>
    </source>
</evidence>
<evidence type="ECO:0000256" key="4">
    <source>
        <dbReference type="PROSITE-ProRule" id="PRU00221"/>
    </source>
</evidence>
<accession>D8LXB1</accession>
<dbReference type="InParanoid" id="D8LXB1"/>
<dbReference type="GO" id="GO:0043161">
    <property type="term" value="P:proteasome-mediated ubiquitin-dependent protein catabolic process"/>
    <property type="evidence" value="ECO:0007669"/>
    <property type="project" value="TreeGrafter"/>
</dbReference>
<dbReference type="PROSITE" id="PS50082">
    <property type="entry name" value="WD_REPEATS_2"/>
    <property type="match status" value="2"/>
</dbReference>
<evidence type="ECO:0000256" key="1">
    <source>
        <dbReference type="ARBA" id="ARBA00022490"/>
    </source>
</evidence>
<evidence type="ECO:0000256" key="2">
    <source>
        <dbReference type="ARBA" id="ARBA00022574"/>
    </source>
</evidence>
<dbReference type="OrthoDB" id="10265988at2759"/>
<evidence type="ECO:0000313" key="6">
    <source>
        <dbReference type="Proteomes" id="UP000008312"/>
    </source>
</evidence>
<dbReference type="GO" id="GO:0005737">
    <property type="term" value="C:cytoplasm"/>
    <property type="evidence" value="ECO:0007669"/>
    <property type="project" value="TreeGrafter"/>
</dbReference>
<reference evidence="5" key="1">
    <citation type="submission" date="2010-02" db="EMBL/GenBank/DDBJ databases">
        <title>Sequencing and annotation of the Blastocystis hominis genome.</title>
        <authorList>
            <person name="Wincker P."/>
        </authorList>
    </citation>
    <scope>NUCLEOTIDE SEQUENCE</scope>
    <source>
        <strain evidence="5">Singapore isolate B</strain>
    </source>
</reference>
<name>D8LXB1_BLAHO</name>
<dbReference type="GO" id="GO:0010992">
    <property type="term" value="P:ubiquitin recycling"/>
    <property type="evidence" value="ECO:0007669"/>
    <property type="project" value="TreeGrafter"/>
</dbReference>
<dbReference type="PANTHER" id="PTHR19849">
    <property type="entry name" value="PHOSPHOLIPASE A-2-ACTIVATING PROTEIN"/>
    <property type="match status" value="1"/>
</dbReference>
<dbReference type="GeneID" id="24918429"/>
<dbReference type="InterPro" id="IPR019775">
    <property type="entry name" value="WD40_repeat_CS"/>
</dbReference>
<dbReference type="Pfam" id="PF00400">
    <property type="entry name" value="WD40"/>
    <property type="match status" value="3"/>
</dbReference>
<dbReference type="Proteomes" id="UP000008312">
    <property type="component" value="Unassembled WGS sequence"/>
</dbReference>
<dbReference type="InterPro" id="IPR015943">
    <property type="entry name" value="WD40/YVTN_repeat-like_dom_sf"/>
</dbReference>
<dbReference type="PROSITE" id="PS00678">
    <property type="entry name" value="WD_REPEATS_1"/>
    <property type="match status" value="1"/>
</dbReference>
<feature type="repeat" description="WD" evidence="4">
    <location>
        <begin position="10"/>
        <end position="54"/>
    </location>
</feature>
<protein>
    <submittedName>
        <fullName evidence="5">Uncharacterized protein</fullName>
    </submittedName>
</protein>
<sequence length="358" mass="39148">MNQFELCRELRGHRDAVRCCIFLDNNPNGYFMASGGQDNAILLWKFTDSETFAFPEKIIHHSCWITCLLALPNGFFVSGGYDGIIRFYSPNGENLALLSGHSGGITSLAHGPNGTILSGSWDGSARMWDLNSAKEIQKLTGMENAVTAIALDENTVVTTSTGMKDAMNGVSGYAVRVFKRGEQVSIQRSHYASVRCSAPFFLQDRLPSSISLPAPADGFFTGGNDGKVVCYRSDGSVVFRCDTPPNVPMAELCSVQGEGKYPFMMKVKSMGGADMMHVRSVSVSENAYMYFWEGPNCMQIVKHPASLWDVDVRHVIDPAGNSHVWAITACSDGILRLFSSNPRDWLPEEARVGSDLIG</sequence>
<organism evidence="5">
    <name type="scientific">Blastocystis hominis</name>
    <dbReference type="NCBI Taxonomy" id="12968"/>
    <lineage>
        <taxon>Eukaryota</taxon>
        <taxon>Sar</taxon>
        <taxon>Stramenopiles</taxon>
        <taxon>Bigyra</taxon>
        <taxon>Opalozoa</taxon>
        <taxon>Opalinata</taxon>
        <taxon>Blastocystidae</taxon>
        <taxon>Blastocystis</taxon>
    </lineage>
</organism>
<keyword evidence="6" id="KW-1185">Reference proteome</keyword>
<dbReference type="RefSeq" id="XP_012894954.1">
    <property type="nucleotide sequence ID" value="XM_013039500.1"/>
</dbReference>
<dbReference type="Gene3D" id="2.130.10.10">
    <property type="entry name" value="YVTN repeat-like/Quinoprotein amine dehydrogenase"/>
    <property type="match status" value="1"/>
</dbReference>
<dbReference type="SUPFAM" id="SSF50978">
    <property type="entry name" value="WD40 repeat-like"/>
    <property type="match status" value="1"/>
</dbReference>
<dbReference type="GO" id="GO:0005634">
    <property type="term" value="C:nucleus"/>
    <property type="evidence" value="ECO:0007669"/>
    <property type="project" value="TreeGrafter"/>
</dbReference>
<dbReference type="InterPro" id="IPR001680">
    <property type="entry name" value="WD40_rpt"/>
</dbReference>
<dbReference type="EMBL" id="FN668639">
    <property type="protein sequence ID" value="CBK20906.2"/>
    <property type="molecule type" value="Genomic_DNA"/>
</dbReference>
<keyword evidence="3" id="KW-0677">Repeat</keyword>
<proteinExistence type="predicted"/>
<feature type="repeat" description="WD" evidence="4">
    <location>
        <begin position="98"/>
        <end position="138"/>
    </location>
</feature>
<dbReference type="GO" id="GO:0043130">
    <property type="term" value="F:ubiquitin binding"/>
    <property type="evidence" value="ECO:0007669"/>
    <property type="project" value="TreeGrafter"/>
</dbReference>
<dbReference type="AlphaFoldDB" id="D8LXB1"/>
<gene>
    <name evidence="5" type="ORF">GSBLH_T00001152001</name>
</gene>
<keyword evidence="1" id="KW-0963">Cytoplasm</keyword>